<dbReference type="EMBL" id="JACVVX010000001">
    <property type="protein sequence ID" value="MBD0414185.1"/>
    <property type="molecule type" value="Genomic_DNA"/>
</dbReference>
<evidence type="ECO:0000313" key="4">
    <source>
        <dbReference type="Proteomes" id="UP000643405"/>
    </source>
</evidence>
<feature type="compositionally biased region" description="Basic and acidic residues" evidence="1">
    <location>
        <begin position="91"/>
        <end position="103"/>
    </location>
</feature>
<feature type="compositionally biased region" description="Polar residues" evidence="1">
    <location>
        <begin position="57"/>
        <end position="66"/>
    </location>
</feature>
<organism evidence="3 4">
    <name type="scientific">Oryzicola mucosus</name>
    <dbReference type="NCBI Taxonomy" id="2767425"/>
    <lineage>
        <taxon>Bacteria</taxon>
        <taxon>Pseudomonadati</taxon>
        <taxon>Pseudomonadota</taxon>
        <taxon>Alphaproteobacteria</taxon>
        <taxon>Hyphomicrobiales</taxon>
        <taxon>Phyllobacteriaceae</taxon>
        <taxon>Oryzicola</taxon>
    </lineage>
</organism>
<dbReference type="Proteomes" id="UP000643405">
    <property type="component" value="Unassembled WGS sequence"/>
</dbReference>
<reference evidence="3" key="1">
    <citation type="submission" date="2020-09" db="EMBL/GenBank/DDBJ databases">
        <title>Genome seq and assembly of Tianweitania sp.</title>
        <authorList>
            <person name="Chhetri G."/>
        </authorList>
    </citation>
    <scope>NUCLEOTIDE SEQUENCE</scope>
    <source>
        <strain evidence="3">Rool2</strain>
    </source>
</reference>
<dbReference type="RefSeq" id="WP_188163558.1">
    <property type="nucleotide sequence ID" value="NZ_JACVVX010000001.1"/>
</dbReference>
<keyword evidence="2" id="KW-1133">Transmembrane helix</keyword>
<evidence type="ECO:0000256" key="2">
    <source>
        <dbReference type="SAM" id="Phobius"/>
    </source>
</evidence>
<name>A0A8J6Q0U4_9HYPH</name>
<accession>A0A8J6Q0U4</accession>
<sequence length="312" mass="31575">MNNPVSRLVRSSSKPAYGGLAPRHAAIATAGIAGAIVLAVGAFAVFGGSTPEVTKTATVAPESTQPAAPVKKPAQVKQAASKTPQPQQKSAEAKPVAKPEKPTARNQMTAPETTLAAKLTSSLPPLANAPVPAVDGVEIASTSAAVPLREAASTGLTEPASERLAIPDGLRGTVDVQVAESEAEVAMLETSTGMTDETAPAPDTATVASVAPNSAEPVVTVEPQAAARTPVQAPTGPLPALKPAKSTQAVKLRAGPADEAGVITILPANAAIQAEADCQWCTVVYNGKRGYIYKNFIRRSAAEEAAAGQGLF</sequence>
<keyword evidence="4" id="KW-1185">Reference proteome</keyword>
<dbReference type="Gene3D" id="2.30.30.40">
    <property type="entry name" value="SH3 Domains"/>
    <property type="match status" value="1"/>
</dbReference>
<evidence type="ECO:0008006" key="5">
    <source>
        <dbReference type="Google" id="ProtNLM"/>
    </source>
</evidence>
<feature type="compositionally biased region" description="Polar residues" evidence="1">
    <location>
        <begin position="78"/>
        <end position="90"/>
    </location>
</feature>
<protein>
    <recommendedName>
        <fullName evidence="5">SH3 domain-containing protein</fullName>
    </recommendedName>
</protein>
<keyword evidence="2" id="KW-0812">Transmembrane</keyword>
<proteinExistence type="predicted"/>
<dbReference type="AlphaFoldDB" id="A0A8J6Q0U4"/>
<comment type="caution">
    <text evidence="3">The sequence shown here is derived from an EMBL/GenBank/DDBJ whole genome shotgun (WGS) entry which is preliminary data.</text>
</comment>
<feature type="transmembrane region" description="Helical" evidence="2">
    <location>
        <begin position="25"/>
        <end position="46"/>
    </location>
</feature>
<evidence type="ECO:0000313" key="3">
    <source>
        <dbReference type="EMBL" id="MBD0414185.1"/>
    </source>
</evidence>
<gene>
    <name evidence="3" type="ORF">ICI42_05915</name>
</gene>
<feature type="region of interest" description="Disordered" evidence="1">
    <location>
        <begin position="57"/>
        <end position="110"/>
    </location>
</feature>
<keyword evidence="2" id="KW-0472">Membrane</keyword>
<evidence type="ECO:0000256" key="1">
    <source>
        <dbReference type="SAM" id="MobiDB-lite"/>
    </source>
</evidence>